<evidence type="ECO:0000256" key="3">
    <source>
        <dbReference type="ARBA" id="ARBA00023163"/>
    </source>
</evidence>
<evidence type="ECO:0000256" key="4">
    <source>
        <dbReference type="PROSITE-ProRule" id="PRU00335"/>
    </source>
</evidence>
<dbReference type="GO" id="GO:0003700">
    <property type="term" value="F:DNA-binding transcription factor activity"/>
    <property type="evidence" value="ECO:0007669"/>
    <property type="project" value="TreeGrafter"/>
</dbReference>
<dbReference type="EMBL" id="VJZA01000006">
    <property type="protein sequence ID" value="TVT24602.1"/>
    <property type="molecule type" value="Genomic_DNA"/>
</dbReference>
<dbReference type="PANTHER" id="PTHR30055">
    <property type="entry name" value="HTH-TYPE TRANSCRIPTIONAL REGULATOR RUTR"/>
    <property type="match status" value="1"/>
</dbReference>
<evidence type="ECO:0000313" key="7">
    <source>
        <dbReference type="Proteomes" id="UP000318578"/>
    </source>
</evidence>
<dbReference type="InterPro" id="IPR049445">
    <property type="entry name" value="TetR_SbtR-like_C"/>
</dbReference>
<feature type="domain" description="HTH tetR-type" evidence="5">
    <location>
        <begin position="12"/>
        <end position="71"/>
    </location>
</feature>
<dbReference type="AlphaFoldDB" id="A0A558AK08"/>
<evidence type="ECO:0000256" key="1">
    <source>
        <dbReference type="ARBA" id="ARBA00023015"/>
    </source>
</evidence>
<organism evidence="6 7">
    <name type="scientific">Amycolatopsis acidiphila</name>
    <dbReference type="NCBI Taxonomy" id="715473"/>
    <lineage>
        <taxon>Bacteria</taxon>
        <taxon>Bacillati</taxon>
        <taxon>Actinomycetota</taxon>
        <taxon>Actinomycetes</taxon>
        <taxon>Pseudonocardiales</taxon>
        <taxon>Pseudonocardiaceae</taxon>
        <taxon>Amycolatopsis</taxon>
    </lineage>
</organism>
<dbReference type="SUPFAM" id="SSF48498">
    <property type="entry name" value="Tetracyclin repressor-like, C-terminal domain"/>
    <property type="match status" value="1"/>
</dbReference>
<gene>
    <name evidence="6" type="ORF">FNH06_06440</name>
</gene>
<keyword evidence="7" id="KW-1185">Reference proteome</keyword>
<dbReference type="Proteomes" id="UP000318578">
    <property type="component" value="Unassembled WGS sequence"/>
</dbReference>
<protein>
    <submittedName>
        <fullName evidence="6">TetR/AcrR family transcriptional regulator</fullName>
    </submittedName>
</protein>
<feature type="DNA-binding region" description="H-T-H motif" evidence="4">
    <location>
        <begin position="34"/>
        <end position="53"/>
    </location>
</feature>
<dbReference type="GO" id="GO:0000976">
    <property type="term" value="F:transcription cis-regulatory region binding"/>
    <property type="evidence" value="ECO:0007669"/>
    <property type="project" value="TreeGrafter"/>
</dbReference>
<accession>A0A558AK08</accession>
<dbReference type="InterPro" id="IPR001647">
    <property type="entry name" value="HTH_TetR"/>
</dbReference>
<dbReference type="InterPro" id="IPR009057">
    <property type="entry name" value="Homeodomain-like_sf"/>
</dbReference>
<dbReference type="InterPro" id="IPR036271">
    <property type="entry name" value="Tet_transcr_reg_TetR-rel_C_sf"/>
</dbReference>
<dbReference type="PRINTS" id="PR00455">
    <property type="entry name" value="HTHTETR"/>
</dbReference>
<evidence type="ECO:0000259" key="5">
    <source>
        <dbReference type="PROSITE" id="PS50977"/>
    </source>
</evidence>
<dbReference type="PROSITE" id="PS50977">
    <property type="entry name" value="HTH_TETR_2"/>
    <property type="match status" value="1"/>
</dbReference>
<evidence type="ECO:0000313" key="6">
    <source>
        <dbReference type="EMBL" id="TVT24602.1"/>
    </source>
</evidence>
<dbReference type="Gene3D" id="1.10.357.10">
    <property type="entry name" value="Tetracycline Repressor, domain 2"/>
    <property type="match status" value="1"/>
</dbReference>
<proteinExistence type="predicted"/>
<dbReference type="InterPro" id="IPR050109">
    <property type="entry name" value="HTH-type_TetR-like_transc_reg"/>
</dbReference>
<dbReference type="PANTHER" id="PTHR30055:SF234">
    <property type="entry name" value="HTH-TYPE TRANSCRIPTIONAL REGULATOR BETI"/>
    <property type="match status" value="1"/>
</dbReference>
<dbReference type="Pfam" id="PF00440">
    <property type="entry name" value="TetR_N"/>
    <property type="match status" value="1"/>
</dbReference>
<keyword evidence="3" id="KW-0804">Transcription</keyword>
<dbReference type="Pfam" id="PF21597">
    <property type="entry name" value="TetR_C_43"/>
    <property type="match status" value="1"/>
</dbReference>
<evidence type="ECO:0000256" key="2">
    <source>
        <dbReference type="ARBA" id="ARBA00023125"/>
    </source>
</evidence>
<dbReference type="SUPFAM" id="SSF46689">
    <property type="entry name" value="Homeodomain-like"/>
    <property type="match status" value="1"/>
</dbReference>
<dbReference type="OrthoDB" id="9795011at2"/>
<keyword evidence="2 4" id="KW-0238">DNA-binding</keyword>
<comment type="caution">
    <text evidence="6">The sequence shown here is derived from an EMBL/GenBank/DDBJ whole genome shotgun (WGS) entry which is preliminary data.</text>
</comment>
<name>A0A558AK08_9PSEU</name>
<reference evidence="6 7" key="1">
    <citation type="submission" date="2019-07" db="EMBL/GenBank/DDBJ databases">
        <title>New species of Amycolatopsis and Streptomyces.</title>
        <authorList>
            <person name="Duangmal K."/>
            <person name="Teo W.F.A."/>
            <person name="Lipun K."/>
        </authorList>
    </citation>
    <scope>NUCLEOTIDE SEQUENCE [LARGE SCALE GENOMIC DNA]</scope>
    <source>
        <strain evidence="6 7">JCM 30562</strain>
    </source>
</reference>
<sequence>MAEERPLRADARRNRTRVLEVAAEVFAAEGLSVPVHEIARRAGVGTGTVSRHFPAKEDLFAAILLTRMEELSVRADSLAQEDPATAFFTFFTALIHEGASNRGLAEAVAGAGYDLDVLGERAGFDVSGRVRALLARAQRAGAVRSDVDYLDVKALMTACMARATPAAIAVVCDGLRA</sequence>
<keyword evidence="1" id="KW-0805">Transcription regulation</keyword>
<dbReference type="RefSeq" id="WP_144635107.1">
    <property type="nucleotide sequence ID" value="NZ_BNAX01000009.1"/>
</dbReference>